<keyword evidence="1" id="KW-0805">Transcription regulation</keyword>
<reference evidence="7" key="1">
    <citation type="submission" date="2022-01" db="EMBL/GenBank/DDBJ databases">
        <title>Antribacter sp. nov., isolated from Guizhou of China.</title>
        <authorList>
            <person name="Chengliang C."/>
            <person name="Ya Z."/>
        </authorList>
    </citation>
    <scope>NUCLEOTIDE SEQUENCE</scope>
    <source>
        <strain evidence="7">KLBMP 9083</strain>
    </source>
</reference>
<evidence type="ECO:0000256" key="1">
    <source>
        <dbReference type="ARBA" id="ARBA00023015"/>
    </source>
</evidence>
<evidence type="ECO:0000256" key="5">
    <source>
        <dbReference type="SAM" id="MobiDB-lite"/>
    </source>
</evidence>
<keyword evidence="8" id="KW-1185">Reference proteome</keyword>
<feature type="domain" description="RNA polymerase sigma-70 region 2" evidence="6">
    <location>
        <begin position="26"/>
        <end position="85"/>
    </location>
</feature>
<organism evidence="7 8">
    <name type="scientific">Antribacter soli</name>
    <dbReference type="NCBI Taxonomy" id="2910976"/>
    <lineage>
        <taxon>Bacteria</taxon>
        <taxon>Bacillati</taxon>
        <taxon>Actinomycetota</taxon>
        <taxon>Actinomycetes</taxon>
        <taxon>Micrococcales</taxon>
        <taxon>Promicromonosporaceae</taxon>
        <taxon>Antribacter</taxon>
    </lineage>
</organism>
<keyword evidence="2" id="KW-0731">Sigma factor</keyword>
<dbReference type="InterPro" id="IPR007627">
    <property type="entry name" value="RNA_pol_sigma70_r2"/>
</dbReference>
<dbReference type="GO" id="GO:0016987">
    <property type="term" value="F:sigma factor activity"/>
    <property type="evidence" value="ECO:0007669"/>
    <property type="project" value="UniProtKB-KW"/>
</dbReference>
<keyword evidence="4" id="KW-0804">Transcription</keyword>
<comment type="caution">
    <text evidence="7">The sequence shown here is derived from an EMBL/GenBank/DDBJ whole genome shotgun (WGS) entry which is preliminary data.</text>
</comment>
<dbReference type="InterPro" id="IPR013325">
    <property type="entry name" value="RNA_pol_sigma_r2"/>
</dbReference>
<evidence type="ECO:0000313" key="8">
    <source>
        <dbReference type="Proteomes" id="UP001165405"/>
    </source>
</evidence>
<evidence type="ECO:0000256" key="4">
    <source>
        <dbReference type="ARBA" id="ARBA00023163"/>
    </source>
</evidence>
<dbReference type="Proteomes" id="UP001165405">
    <property type="component" value="Unassembled WGS sequence"/>
</dbReference>
<dbReference type="InterPro" id="IPR039425">
    <property type="entry name" value="RNA_pol_sigma-70-like"/>
</dbReference>
<dbReference type="Gene3D" id="1.10.1740.10">
    <property type="match status" value="1"/>
</dbReference>
<dbReference type="PANTHER" id="PTHR43133">
    <property type="entry name" value="RNA POLYMERASE ECF-TYPE SIGMA FACTO"/>
    <property type="match status" value="1"/>
</dbReference>
<dbReference type="Pfam" id="PF04542">
    <property type="entry name" value="Sigma70_r2"/>
    <property type="match status" value="1"/>
</dbReference>
<dbReference type="PANTHER" id="PTHR43133:SF8">
    <property type="entry name" value="RNA POLYMERASE SIGMA FACTOR HI_1459-RELATED"/>
    <property type="match status" value="1"/>
</dbReference>
<dbReference type="AlphaFoldDB" id="A0AA41QFF1"/>
<accession>A0AA41QFF1</accession>
<sequence length="787" mass="81532">MRTHGDVDGMTVAAAQAGDERARDLLVEAYLPLVYNIVGRALDGHADVDDVVQETMVAMVRGLPGVREPERFRSWLVAVAVNQVRAAGHRRAGAVAGTGDELAEVPDPGADFVGLTILRLGLSGQRRETAEATRWLGPEDQEILSLWWLEAGGRLRRDELADAVGLSPSHAAVRVQRVKEQLETSRTVVRALHTEPRCPGLAESAVGWDGRPSVLWRKRLVRHVRNCTFCHSAAADLVPVEGLLAGVGLVPLPAALGHLVPPQLPAGVVEEAGRSAGHLAQGRPEGSAALRALVGKPVALAVAGGLLVAVGGVVAYAQGVALPDDAATAVASPSAPVAEAVSASPSASADPSMEPSTEPSPSPATIPATLAERLAVSQVELPTALTYLEAGYNNVPEWTRVSVAVAPDGTARAAWPAQDGVHVTPLTGALERSGTDIVVGGSAEVGGLVAHDDGFALLTRVPDDNKWGDTAAVLVRYQGGAEAFAERLTGDSSTDTSPVLDGQLAWNGSRYGAYFVVHGADGWADGHYGDKLVYVDPAGARLSGGWDWGCSHNEGIALHAEESGAFTSLCFDDWRSGLFVSTGISAPDDAPVVQREECWAGYCGGTFPSRSGSLVRSGTGVYATAFASRGATSAGKNAQDTSGRGWTVAPGGDTHQVVVAFLSDGSTPAGDPVRLTSDPGTDHVNVRIAPYGGDRFLVTWETVADAACAAGTCTGRFTGTHLALVDTSGRVLTEEVVEAHVSGDIAVLPDGDLAWAFVTAAPDYGSRLGSSPTTTTLSLARLDLVEG</sequence>
<protein>
    <submittedName>
        <fullName evidence="7">Sigma-70 family RNA polymerase sigma factor</fullName>
    </submittedName>
</protein>
<dbReference type="GO" id="GO:0003677">
    <property type="term" value="F:DNA binding"/>
    <property type="evidence" value="ECO:0007669"/>
    <property type="project" value="UniProtKB-KW"/>
</dbReference>
<dbReference type="InterPro" id="IPR014284">
    <property type="entry name" value="RNA_pol_sigma-70_dom"/>
</dbReference>
<keyword evidence="3" id="KW-0238">DNA-binding</keyword>
<dbReference type="RefSeq" id="WP_236090264.1">
    <property type="nucleotide sequence ID" value="NZ_JAKGSG010000043.1"/>
</dbReference>
<dbReference type="NCBIfam" id="TIGR02937">
    <property type="entry name" value="sigma70-ECF"/>
    <property type="match status" value="1"/>
</dbReference>
<evidence type="ECO:0000259" key="6">
    <source>
        <dbReference type="Pfam" id="PF04542"/>
    </source>
</evidence>
<proteinExistence type="predicted"/>
<evidence type="ECO:0000256" key="3">
    <source>
        <dbReference type="ARBA" id="ARBA00023125"/>
    </source>
</evidence>
<gene>
    <name evidence="7" type="ORF">L1785_15910</name>
</gene>
<dbReference type="SUPFAM" id="SSF88946">
    <property type="entry name" value="Sigma2 domain of RNA polymerase sigma factors"/>
    <property type="match status" value="1"/>
</dbReference>
<name>A0AA41QFF1_9MICO</name>
<feature type="region of interest" description="Disordered" evidence="5">
    <location>
        <begin position="341"/>
        <end position="365"/>
    </location>
</feature>
<dbReference type="GO" id="GO:0006352">
    <property type="term" value="P:DNA-templated transcription initiation"/>
    <property type="evidence" value="ECO:0007669"/>
    <property type="project" value="InterPro"/>
</dbReference>
<dbReference type="EMBL" id="JAKGSG010000043">
    <property type="protein sequence ID" value="MCF4122464.1"/>
    <property type="molecule type" value="Genomic_DNA"/>
</dbReference>
<evidence type="ECO:0000256" key="2">
    <source>
        <dbReference type="ARBA" id="ARBA00023082"/>
    </source>
</evidence>
<evidence type="ECO:0000313" key="7">
    <source>
        <dbReference type="EMBL" id="MCF4122464.1"/>
    </source>
</evidence>
<feature type="compositionally biased region" description="Low complexity" evidence="5">
    <location>
        <begin position="341"/>
        <end position="357"/>
    </location>
</feature>